<dbReference type="EMBL" id="JACIFD010000010">
    <property type="protein sequence ID" value="MBB4071826.1"/>
    <property type="molecule type" value="Genomic_DNA"/>
</dbReference>
<organism evidence="4 5">
    <name type="scientific">Canibacter oris</name>
    <dbReference type="NCBI Taxonomy" id="1365628"/>
    <lineage>
        <taxon>Bacteria</taxon>
        <taxon>Bacillati</taxon>
        <taxon>Actinomycetota</taxon>
        <taxon>Actinomycetes</taxon>
        <taxon>Micrococcales</taxon>
        <taxon>Microbacteriaceae</taxon>
        <taxon>Canibacter</taxon>
    </lineage>
</organism>
<dbReference type="InterPro" id="IPR011009">
    <property type="entry name" value="Kinase-like_dom_sf"/>
</dbReference>
<dbReference type="RefSeq" id="WP_183304807.1">
    <property type="nucleotide sequence ID" value="NZ_JACIFD010000010.1"/>
</dbReference>
<evidence type="ECO:0000259" key="3">
    <source>
        <dbReference type="Pfam" id="PF01636"/>
    </source>
</evidence>
<comment type="caution">
    <text evidence="4">The sequence shown here is derived from an EMBL/GenBank/DDBJ whole genome shotgun (WGS) entry which is preliminary data.</text>
</comment>
<evidence type="ECO:0000256" key="1">
    <source>
        <dbReference type="ARBA" id="ARBA00008954"/>
    </source>
</evidence>
<evidence type="ECO:0000256" key="2">
    <source>
        <dbReference type="ARBA" id="ARBA00022898"/>
    </source>
</evidence>
<name>A0A840DRP8_9MICO</name>
<sequence length="992" mass="105183">MTDTQQPANWLLARPTVTPAEAASLAATHFGVTGAISEAGSQQDRNFFVRPETGPGILLKINNPVFTTADVSLQQAVSECLLAAGVATPKMLPVRDAEEQYSAAITLESGAVSQLVAFELISGTSFVEQGHSFDGALAEQLGELAGQVVAALADLTHPHASRTLQWELGQAPQVVADLLHELPEDKRELCAAATQAATAQLRAVQRRLPRQIIHGDLTGDNLLRGDDGKHYVVDLGDAAYSWRVAELAVLLADVLGATGDLAIVGRAVRGFCTVVDLTDAEFEALWPLVILRGAVLAVSGYSQLRIDPENDYASSRMDHEWQVFTLAAAQDHAAITAQLRLAAGLTHEPGLRYHPLLAELEQAVVVDLSTTSRHLERGRWLGGVVAEQQLVQEALQAAPVAVLRFGESRLTRATLDVTKLHATKARFAELAARSGATVYAPFSGQVREVTRAQSDSEFAGASTPGAVELETSGVVLRLDGLAPLWGLEAGTTVAAGQVVGRIAPTASGFGSIRVTRRVPGAAAQPDVAVAGEFAVAGEEYETSGALSPAPLLGVPAAVDPQLQKRREQARRDRAMPSASERYYADPPQIERGWGARLIDTEGRVYLDMVNNVTAIGHSHPRLAEAVSAQLETLNTNSRFLYTAYADFTERLLEHSPSPELDTVIPVNSGSEAIDLALKLARAYTGRKDIIALREAYHGWTHGADSISTSAYDNPYAIDSRPDWVHLATPPNDYRGPHRGADAGQLYAAEVAEQIAEMTAAGQPPAAFICEPVLGNSGGVRPPAGYLPAVYEAVRAAGGVAIADEVQVGYGRLGKTFWGCELQDAVPDIIAVAKAAGNAFPFGAVLTRREIVDALVREGMFFSSAAGAPASAVAGTVVLDVIRDENLQHNADLVGEHLLAGLDRLAAKHPLIGAVHGSGLYLGIELVEDRRDLTPAVTATAEVCDRMLKHGLIVQATSERQNVLKVKPPLVLTTADADVFLAALDAVLTEIAA</sequence>
<reference evidence="4" key="1">
    <citation type="submission" date="2020-08" db="EMBL/GenBank/DDBJ databases">
        <title>Sequencing the genomes of 1000 actinobacteria strains.</title>
        <authorList>
            <person name="Klenk H.-P."/>
        </authorList>
    </citation>
    <scope>NUCLEOTIDE SEQUENCE [LARGE SCALE GENOMIC DNA]</scope>
    <source>
        <strain evidence="4">DSM 27064</strain>
    </source>
</reference>
<dbReference type="CDD" id="cd00610">
    <property type="entry name" value="OAT_like"/>
    <property type="match status" value="1"/>
</dbReference>
<gene>
    <name evidence="4" type="ORF">F5897_001145</name>
</gene>
<dbReference type="SUPFAM" id="SSF53383">
    <property type="entry name" value="PLP-dependent transferases"/>
    <property type="match status" value="1"/>
</dbReference>
<dbReference type="Gene3D" id="3.40.640.10">
    <property type="entry name" value="Type I PLP-dependent aspartate aminotransferase-like (Major domain)"/>
    <property type="match status" value="1"/>
</dbReference>
<protein>
    <submittedName>
        <fullName evidence="4">4-aminobutyrate aminotransferase-like enzyme/Ser/Thr protein kinase RdoA (MazF antagonist)</fullName>
    </submittedName>
</protein>
<dbReference type="InterPro" id="IPR005814">
    <property type="entry name" value="Aminotrans_3"/>
</dbReference>
<dbReference type="InterPro" id="IPR015424">
    <property type="entry name" value="PyrdxlP-dep_Trfase"/>
</dbReference>
<keyword evidence="5" id="KW-1185">Reference proteome</keyword>
<dbReference type="InterPro" id="IPR011055">
    <property type="entry name" value="Dup_hybrid_motif"/>
</dbReference>
<evidence type="ECO:0000313" key="5">
    <source>
        <dbReference type="Proteomes" id="UP000571183"/>
    </source>
</evidence>
<keyword evidence="4" id="KW-0032">Aminotransferase</keyword>
<dbReference type="Gene3D" id="3.90.1150.10">
    <property type="entry name" value="Aspartate Aminotransferase, domain 1"/>
    <property type="match status" value="1"/>
</dbReference>
<dbReference type="Pfam" id="PF01636">
    <property type="entry name" value="APH"/>
    <property type="match status" value="1"/>
</dbReference>
<dbReference type="Gene3D" id="2.70.70.10">
    <property type="entry name" value="Glucose Permease (Domain IIA)"/>
    <property type="match status" value="1"/>
</dbReference>
<dbReference type="InterPro" id="IPR015421">
    <property type="entry name" value="PyrdxlP-dep_Trfase_major"/>
</dbReference>
<dbReference type="PANTHER" id="PTHR45688:SF13">
    <property type="entry name" value="ALANINE--GLYOXYLATE AMINOTRANSFERASE 2-LIKE"/>
    <property type="match status" value="1"/>
</dbReference>
<comment type="similarity">
    <text evidence="1">Belongs to the class-III pyridoxal-phosphate-dependent aminotransferase family.</text>
</comment>
<dbReference type="AlphaFoldDB" id="A0A840DRP8"/>
<dbReference type="Pfam" id="PF00202">
    <property type="entry name" value="Aminotran_3"/>
    <property type="match status" value="1"/>
</dbReference>
<dbReference type="GO" id="GO:0016301">
    <property type="term" value="F:kinase activity"/>
    <property type="evidence" value="ECO:0007669"/>
    <property type="project" value="UniProtKB-KW"/>
</dbReference>
<dbReference type="SUPFAM" id="SSF56112">
    <property type="entry name" value="Protein kinase-like (PK-like)"/>
    <property type="match status" value="1"/>
</dbReference>
<feature type="domain" description="Aminoglycoside phosphotransferase" evidence="3">
    <location>
        <begin position="42"/>
        <end position="272"/>
    </location>
</feature>
<dbReference type="PANTHER" id="PTHR45688">
    <property type="match status" value="1"/>
</dbReference>
<accession>A0A840DRP8</accession>
<dbReference type="NCBIfam" id="NF004800">
    <property type="entry name" value="PRK06149.1"/>
    <property type="match status" value="1"/>
</dbReference>
<dbReference type="InterPro" id="IPR002575">
    <property type="entry name" value="Aminoglycoside_PTrfase"/>
</dbReference>
<keyword evidence="4" id="KW-0808">Transferase</keyword>
<dbReference type="GO" id="GO:0008483">
    <property type="term" value="F:transaminase activity"/>
    <property type="evidence" value="ECO:0007669"/>
    <property type="project" value="UniProtKB-KW"/>
</dbReference>
<proteinExistence type="inferred from homology"/>
<keyword evidence="4" id="KW-0418">Kinase</keyword>
<keyword evidence="2" id="KW-0663">Pyridoxal phosphate</keyword>
<evidence type="ECO:0000313" key="4">
    <source>
        <dbReference type="EMBL" id="MBB4071826.1"/>
    </source>
</evidence>
<dbReference type="GO" id="GO:0030170">
    <property type="term" value="F:pyridoxal phosphate binding"/>
    <property type="evidence" value="ECO:0007669"/>
    <property type="project" value="InterPro"/>
</dbReference>
<dbReference type="InterPro" id="IPR015422">
    <property type="entry name" value="PyrdxlP-dep_Trfase_small"/>
</dbReference>
<dbReference type="Gene3D" id="3.90.1200.10">
    <property type="match status" value="1"/>
</dbReference>
<dbReference type="Proteomes" id="UP000571183">
    <property type="component" value="Unassembled WGS sequence"/>
</dbReference>